<dbReference type="SUPFAM" id="SSF55961">
    <property type="entry name" value="Bet v1-like"/>
    <property type="match status" value="1"/>
</dbReference>
<organism evidence="1 2">
    <name type="scientific">Nocardioides dokdonensis FR1436</name>
    <dbReference type="NCBI Taxonomy" id="1300347"/>
    <lineage>
        <taxon>Bacteria</taxon>
        <taxon>Bacillati</taxon>
        <taxon>Actinomycetota</taxon>
        <taxon>Actinomycetes</taxon>
        <taxon>Propionibacteriales</taxon>
        <taxon>Nocardioidaceae</taxon>
        <taxon>Nocardioides</taxon>
    </lineage>
</organism>
<evidence type="ECO:0000313" key="2">
    <source>
        <dbReference type="Proteomes" id="UP000077868"/>
    </source>
</evidence>
<dbReference type="InterPro" id="IPR019587">
    <property type="entry name" value="Polyketide_cyclase/dehydratase"/>
</dbReference>
<dbReference type="AlphaFoldDB" id="A0A1A9GQR9"/>
<dbReference type="InterPro" id="IPR023393">
    <property type="entry name" value="START-like_dom_sf"/>
</dbReference>
<dbReference type="Pfam" id="PF10604">
    <property type="entry name" value="Polyketide_cyc2"/>
    <property type="match status" value="1"/>
</dbReference>
<sequence>MLTVEESIVIDKPRMEVWEFMTDPDNVPVYSSNIVEYEVVSGGKQEAGRICRGAVKVAGRRLELTDEMVECEAGVKVRYVSTDATIPYTLSLRYEDEGSGTRLTWHQESESLKGVFKFADPIVLKLYARDVRSNLEKAKTILES</sequence>
<dbReference type="Proteomes" id="UP000077868">
    <property type="component" value="Chromosome"/>
</dbReference>
<keyword evidence="2" id="KW-1185">Reference proteome</keyword>
<accession>A0A1A9GQR9</accession>
<dbReference type="RefSeq" id="WP_068112274.1">
    <property type="nucleotide sequence ID" value="NZ_CP015079.1"/>
</dbReference>
<evidence type="ECO:0000313" key="1">
    <source>
        <dbReference type="EMBL" id="ANH39811.1"/>
    </source>
</evidence>
<dbReference type="KEGG" id="ndk:I601_3405"/>
<reference evidence="1 2" key="1">
    <citation type="submission" date="2016-03" db="EMBL/GenBank/DDBJ databases">
        <title>Complete genome sequence of a soil Actinobacterium, Nocardioides dokdonensis FR1436.</title>
        <authorList>
            <person name="Kwon S.-K."/>
            <person name="Kim K."/>
            <person name="Kim J.F."/>
        </authorList>
    </citation>
    <scope>NUCLEOTIDE SEQUENCE [LARGE SCALE GENOMIC DNA]</scope>
    <source>
        <strain evidence="1 2">FR1436</strain>
    </source>
</reference>
<dbReference type="OrthoDB" id="5951835at2"/>
<dbReference type="Gene3D" id="3.30.530.20">
    <property type="match status" value="1"/>
</dbReference>
<protein>
    <submittedName>
        <fullName evidence="1">Polyketide cyclase / dehydrase and lipid transport</fullName>
    </submittedName>
</protein>
<dbReference type="PATRIC" id="fig|1300347.3.peg.3413"/>
<dbReference type="STRING" id="1300347.I601_3405"/>
<name>A0A1A9GQR9_9ACTN</name>
<dbReference type="EMBL" id="CP015079">
    <property type="protein sequence ID" value="ANH39811.1"/>
    <property type="molecule type" value="Genomic_DNA"/>
</dbReference>
<proteinExistence type="predicted"/>
<gene>
    <name evidence="1" type="ORF">I601_3405</name>
</gene>